<gene>
    <name evidence="3" type="ORF">B0H65DRAFT_556839</name>
</gene>
<proteinExistence type="inferred from homology"/>
<dbReference type="RefSeq" id="XP_062682427.1">
    <property type="nucleotide sequence ID" value="XM_062830065.1"/>
</dbReference>
<accession>A0AAE0MSB3</accession>
<dbReference type="GO" id="GO:0016491">
    <property type="term" value="F:oxidoreductase activity"/>
    <property type="evidence" value="ECO:0007669"/>
    <property type="project" value="UniProtKB-KW"/>
</dbReference>
<evidence type="ECO:0008006" key="5">
    <source>
        <dbReference type="Google" id="ProtNLM"/>
    </source>
</evidence>
<keyword evidence="2" id="KW-0560">Oxidoreductase</keyword>
<comment type="caution">
    <text evidence="3">The sequence shown here is derived from an EMBL/GenBank/DDBJ whole genome shotgun (WGS) entry which is preliminary data.</text>
</comment>
<keyword evidence="4" id="KW-1185">Reference proteome</keyword>
<protein>
    <recommendedName>
        <fullName evidence="5">NAD(P)-binding protein</fullName>
    </recommendedName>
</protein>
<dbReference type="Pfam" id="PF00106">
    <property type="entry name" value="adh_short"/>
    <property type="match status" value="1"/>
</dbReference>
<dbReference type="SUPFAM" id="SSF51735">
    <property type="entry name" value="NAD(P)-binding Rossmann-fold domains"/>
    <property type="match status" value="1"/>
</dbReference>
<dbReference type="PANTHER" id="PTHR24320">
    <property type="entry name" value="RETINOL DEHYDROGENASE"/>
    <property type="match status" value="1"/>
</dbReference>
<dbReference type="GeneID" id="87867219"/>
<evidence type="ECO:0000256" key="1">
    <source>
        <dbReference type="ARBA" id="ARBA00006484"/>
    </source>
</evidence>
<dbReference type="Gene3D" id="3.40.50.720">
    <property type="entry name" value="NAD(P)-binding Rossmann-like Domain"/>
    <property type="match status" value="1"/>
</dbReference>
<dbReference type="PANTHER" id="PTHR24320:SF154">
    <property type="entry name" value="OXIDOREDUCTASE, SHORT-CHAIN DEHYDROGENASE_REDUCTASE FAMILY (AFU_ORTHOLOGUE AFUA_2G04560)"/>
    <property type="match status" value="1"/>
</dbReference>
<dbReference type="InterPro" id="IPR002347">
    <property type="entry name" value="SDR_fam"/>
</dbReference>
<evidence type="ECO:0000313" key="4">
    <source>
        <dbReference type="Proteomes" id="UP001278500"/>
    </source>
</evidence>
<dbReference type="Proteomes" id="UP001278500">
    <property type="component" value="Unassembled WGS sequence"/>
</dbReference>
<organism evidence="3 4">
    <name type="scientific">Neurospora tetraspora</name>
    <dbReference type="NCBI Taxonomy" id="94610"/>
    <lineage>
        <taxon>Eukaryota</taxon>
        <taxon>Fungi</taxon>
        <taxon>Dikarya</taxon>
        <taxon>Ascomycota</taxon>
        <taxon>Pezizomycotina</taxon>
        <taxon>Sordariomycetes</taxon>
        <taxon>Sordariomycetidae</taxon>
        <taxon>Sordariales</taxon>
        <taxon>Sordariaceae</taxon>
        <taxon>Neurospora</taxon>
    </lineage>
</organism>
<evidence type="ECO:0000256" key="2">
    <source>
        <dbReference type="ARBA" id="ARBA00023002"/>
    </source>
</evidence>
<dbReference type="EMBL" id="JAUEPP010000003">
    <property type="protein sequence ID" value="KAK3347345.1"/>
    <property type="molecule type" value="Genomic_DNA"/>
</dbReference>
<dbReference type="PRINTS" id="PR00081">
    <property type="entry name" value="GDHRDH"/>
</dbReference>
<reference evidence="3" key="2">
    <citation type="submission" date="2023-06" db="EMBL/GenBank/DDBJ databases">
        <authorList>
            <consortium name="Lawrence Berkeley National Laboratory"/>
            <person name="Haridas S."/>
            <person name="Hensen N."/>
            <person name="Bonometti L."/>
            <person name="Westerberg I."/>
            <person name="Brannstrom I.O."/>
            <person name="Guillou S."/>
            <person name="Cros-Aarteil S."/>
            <person name="Calhoun S."/>
            <person name="Kuo A."/>
            <person name="Mondo S."/>
            <person name="Pangilinan J."/>
            <person name="Riley R."/>
            <person name="Labutti K."/>
            <person name="Andreopoulos B."/>
            <person name="Lipzen A."/>
            <person name="Chen C."/>
            <person name="Yanf M."/>
            <person name="Daum C."/>
            <person name="Ng V."/>
            <person name="Clum A."/>
            <person name="Steindorff A."/>
            <person name="Ohm R."/>
            <person name="Martin F."/>
            <person name="Silar P."/>
            <person name="Natvig D."/>
            <person name="Lalanne C."/>
            <person name="Gautier V."/>
            <person name="Ament-Velasquez S.L."/>
            <person name="Kruys A."/>
            <person name="Hutchinson M.I."/>
            <person name="Powell A.J."/>
            <person name="Barry K."/>
            <person name="Miller A.N."/>
            <person name="Grigoriev I.V."/>
            <person name="Debuchy R."/>
            <person name="Gladieux P."/>
            <person name="Thoren M.H."/>
            <person name="Johannesson H."/>
        </authorList>
    </citation>
    <scope>NUCLEOTIDE SEQUENCE</scope>
    <source>
        <strain evidence="3">CBS 560.94</strain>
    </source>
</reference>
<comment type="similarity">
    <text evidence="1">Belongs to the short-chain dehydrogenases/reductases (SDR) family.</text>
</comment>
<reference evidence="3" key="1">
    <citation type="journal article" date="2023" name="Mol. Phylogenet. Evol.">
        <title>Genome-scale phylogeny and comparative genomics of the fungal order Sordariales.</title>
        <authorList>
            <person name="Hensen N."/>
            <person name="Bonometti L."/>
            <person name="Westerberg I."/>
            <person name="Brannstrom I.O."/>
            <person name="Guillou S."/>
            <person name="Cros-Aarteil S."/>
            <person name="Calhoun S."/>
            <person name="Haridas S."/>
            <person name="Kuo A."/>
            <person name="Mondo S."/>
            <person name="Pangilinan J."/>
            <person name="Riley R."/>
            <person name="LaButti K."/>
            <person name="Andreopoulos B."/>
            <person name="Lipzen A."/>
            <person name="Chen C."/>
            <person name="Yan M."/>
            <person name="Daum C."/>
            <person name="Ng V."/>
            <person name="Clum A."/>
            <person name="Steindorff A."/>
            <person name="Ohm R.A."/>
            <person name="Martin F."/>
            <person name="Silar P."/>
            <person name="Natvig D.O."/>
            <person name="Lalanne C."/>
            <person name="Gautier V."/>
            <person name="Ament-Velasquez S.L."/>
            <person name="Kruys A."/>
            <person name="Hutchinson M.I."/>
            <person name="Powell A.J."/>
            <person name="Barry K."/>
            <person name="Miller A.N."/>
            <person name="Grigoriev I.V."/>
            <person name="Debuchy R."/>
            <person name="Gladieux P."/>
            <person name="Hiltunen Thoren M."/>
            <person name="Johannesson H."/>
        </authorList>
    </citation>
    <scope>NUCLEOTIDE SEQUENCE</scope>
    <source>
        <strain evidence="3">CBS 560.94</strain>
    </source>
</reference>
<evidence type="ECO:0000313" key="3">
    <source>
        <dbReference type="EMBL" id="KAK3347345.1"/>
    </source>
</evidence>
<dbReference type="InterPro" id="IPR036291">
    <property type="entry name" value="NAD(P)-bd_dom_sf"/>
</dbReference>
<sequence>MTTLTGKTILITGGTRGVGAATALALARLSPRKIYITGRPSSSAAADAFISRIRSEADSQSDPQICKNITFLPTDNASLASVSATASKLLETQDKINLLICNAGIAAAPLGVSEDGYEIQFATNFLGHALLIRKLLPLLRNSQAQDAGAGPGGPGGHGSARIINLGSYSYRVAGTVSLERVSGDGLKKDKDDWLGLEKWRRYTESKLAVTLYTAQLAKRYPDITSVTVTPGFVESDMVRGFSFVEYWVTKLGCGLIPGQRGLVSVEQGAENSVWAATVGNGGLESGGMYDPVGKRVPEGEMSAAGKDEVLGGRVWEWTEGELGKWL</sequence>
<dbReference type="AlphaFoldDB" id="A0AAE0MSB3"/>
<name>A0AAE0MSB3_9PEZI</name>